<feature type="compositionally biased region" description="Low complexity" evidence="13">
    <location>
        <begin position="1051"/>
        <end position="1062"/>
    </location>
</feature>
<feature type="binding site" evidence="12">
    <location>
        <position position="799"/>
    </location>
    <ligand>
        <name>FAD</name>
        <dbReference type="ChEBI" id="CHEBI:57692"/>
    </ligand>
</feature>
<dbReference type="Pfam" id="PF00970">
    <property type="entry name" value="FAD_binding_6"/>
    <property type="match status" value="1"/>
</dbReference>
<dbReference type="EMBL" id="CAJVPI010001631">
    <property type="protein sequence ID" value="CAG8621207.1"/>
    <property type="molecule type" value="Genomic_DNA"/>
</dbReference>
<evidence type="ECO:0000256" key="6">
    <source>
        <dbReference type="ARBA" id="ARBA00022692"/>
    </source>
</evidence>
<evidence type="ECO:0000256" key="13">
    <source>
        <dbReference type="SAM" id="MobiDB-lite"/>
    </source>
</evidence>
<evidence type="ECO:0000256" key="10">
    <source>
        <dbReference type="ARBA" id="ARBA00023002"/>
    </source>
</evidence>
<dbReference type="SUPFAM" id="SSF48113">
    <property type="entry name" value="Heme-dependent peroxidases"/>
    <property type="match status" value="1"/>
</dbReference>
<dbReference type="GO" id="GO:0020037">
    <property type="term" value="F:heme binding"/>
    <property type="evidence" value="ECO:0007669"/>
    <property type="project" value="InterPro"/>
</dbReference>
<dbReference type="GO" id="GO:0004601">
    <property type="term" value="F:peroxidase activity"/>
    <property type="evidence" value="ECO:0007669"/>
    <property type="project" value="InterPro"/>
</dbReference>
<name>A0A9N9GNA6_9GLOM</name>
<dbReference type="Pfam" id="PF00173">
    <property type="entry name" value="Cyt-b5"/>
    <property type="match status" value="1"/>
</dbReference>
<dbReference type="SMART" id="SM00664">
    <property type="entry name" value="DoH"/>
    <property type="match status" value="1"/>
</dbReference>
<dbReference type="PROSITE" id="PS50292">
    <property type="entry name" value="PEROXIDASE_3"/>
    <property type="match status" value="1"/>
</dbReference>
<dbReference type="CDD" id="cd06183">
    <property type="entry name" value="cyt_b5_reduct_like"/>
    <property type="match status" value="1"/>
</dbReference>
<keyword evidence="6 14" id="KW-0812">Transmembrane</keyword>
<dbReference type="Gene3D" id="2.40.30.10">
    <property type="entry name" value="Translation factors"/>
    <property type="match status" value="1"/>
</dbReference>
<feature type="binding site" evidence="12">
    <location>
        <position position="791"/>
    </location>
    <ligand>
        <name>FAD</name>
        <dbReference type="ChEBI" id="CHEBI:57692"/>
    </ligand>
</feature>
<dbReference type="PROSITE" id="PS51384">
    <property type="entry name" value="FAD_FR"/>
    <property type="match status" value="1"/>
</dbReference>
<evidence type="ECO:0000313" key="19">
    <source>
        <dbReference type="Proteomes" id="UP000789739"/>
    </source>
</evidence>
<keyword evidence="7 12" id="KW-0274">FAD</keyword>
<dbReference type="Gene3D" id="1.20.120.1770">
    <property type="match status" value="1"/>
</dbReference>
<proteinExistence type="inferred from homology"/>
<feature type="domain" description="DOMON" evidence="16">
    <location>
        <begin position="171"/>
        <end position="289"/>
    </location>
</feature>
<comment type="similarity">
    <text evidence="3">Belongs to the flavoprotein pyridine nucleotide cytochrome reductase family.</text>
</comment>
<dbReference type="InterPro" id="IPR039261">
    <property type="entry name" value="FNR_nucleotide-bd"/>
</dbReference>
<evidence type="ECO:0000256" key="8">
    <source>
        <dbReference type="ARBA" id="ARBA00022982"/>
    </source>
</evidence>
<dbReference type="Pfam" id="PF00175">
    <property type="entry name" value="NAD_binding_1"/>
    <property type="match status" value="1"/>
</dbReference>
<dbReference type="SUPFAM" id="SSF52343">
    <property type="entry name" value="Ferredoxin reductase-like, C-terminal NADP-linked domain"/>
    <property type="match status" value="1"/>
</dbReference>
<evidence type="ECO:0000256" key="3">
    <source>
        <dbReference type="ARBA" id="ARBA00006105"/>
    </source>
</evidence>
<dbReference type="InterPro" id="IPR001834">
    <property type="entry name" value="CBR-like"/>
</dbReference>
<evidence type="ECO:0000259" key="17">
    <source>
        <dbReference type="PROSITE" id="PS51384"/>
    </source>
</evidence>
<dbReference type="Proteomes" id="UP000789739">
    <property type="component" value="Unassembled WGS sequence"/>
</dbReference>
<evidence type="ECO:0000259" key="15">
    <source>
        <dbReference type="PROSITE" id="PS50255"/>
    </source>
</evidence>
<dbReference type="AlphaFoldDB" id="A0A9N9GNA6"/>
<comment type="caution">
    <text evidence="18">The sequence shown here is derived from an EMBL/GenBank/DDBJ whole genome shotgun (WGS) entry which is preliminary data.</text>
</comment>
<evidence type="ECO:0000256" key="1">
    <source>
        <dbReference type="ARBA" id="ARBA00001974"/>
    </source>
</evidence>
<keyword evidence="4" id="KW-0813">Transport</keyword>
<feature type="binding site" evidence="12">
    <location>
        <position position="888"/>
    </location>
    <ligand>
        <name>FAD</name>
        <dbReference type="ChEBI" id="CHEBI:57692"/>
    </ligand>
</feature>
<feature type="compositionally biased region" description="Basic and acidic residues" evidence="13">
    <location>
        <begin position="989"/>
        <end position="1002"/>
    </location>
</feature>
<dbReference type="InterPro" id="IPR017938">
    <property type="entry name" value="Riboflavin_synthase-like_b-brl"/>
</dbReference>
<organism evidence="18 19">
    <name type="scientific">Paraglomus brasilianum</name>
    <dbReference type="NCBI Taxonomy" id="144538"/>
    <lineage>
        <taxon>Eukaryota</taxon>
        <taxon>Fungi</taxon>
        <taxon>Fungi incertae sedis</taxon>
        <taxon>Mucoromycota</taxon>
        <taxon>Glomeromycotina</taxon>
        <taxon>Glomeromycetes</taxon>
        <taxon>Paraglomerales</taxon>
        <taxon>Paraglomeraceae</taxon>
        <taxon>Paraglomus</taxon>
    </lineage>
</organism>
<dbReference type="InterPro" id="IPR010255">
    <property type="entry name" value="Haem_peroxidase_sf"/>
</dbReference>
<dbReference type="SUPFAM" id="SSF49344">
    <property type="entry name" value="CBD9-like"/>
    <property type="match status" value="1"/>
</dbReference>
<feature type="binding site" evidence="12">
    <location>
        <position position="798"/>
    </location>
    <ligand>
        <name>FAD</name>
        <dbReference type="ChEBI" id="CHEBI:57692"/>
    </ligand>
</feature>
<feature type="transmembrane region" description="Helical" evidence="14">
    <location>
        <begin position="377"/>
        <end position="395"/>
    </location>
</feature>
<dbReference type="InterPro" id="IPR019791">
    <property type="entry name" value="Haem_peroxidase_animal"/>
</dbReference>
<dbReference type="InterPro" id="IPR017927">
    <property type="entry name" value="FAD-bd_FR_type"/>
</dbReference>
<feature type="domain" description="Cytochrome b5 heme-binding" evidence="15">
    <location>
        <begin position="514"/>
        <end position="572"/>
    </location>
</feature>
<feature type="transmembrane region" description="Helical" evidence="14">
    <location>
        <begin position="335"/>
        <end position="356"/>
    </location>
</feature>
<evidence type="ECO:0000256" key="9">
    <source>
        <dbReference type="ARBA" id="ARBA00022989"/>
    </source>
</evidence>
<evidence type="ECO:0000256" key="11">
    <source>
        <dbReference type="ARBA" id="ARBA00023136"/>
    </source>
</evidence>
<dbReference type="InterPro" id="IPR037120">
    <property type="entry name" value="Haem_peroxidase_sf_animal"/>
</dbReference>
<feature type="binding site" evidence="12">
    <location>
        <position position="789"/>
    </location>
    <ligand>
        <name>FAD</name>
        <dbReference type="ChEBI" id="CHEBI:57692"/>
    </ligand>
</feature>
<evidence type="ECO:0000313" key="18">
    <source>
        <dbReference type="EMBL" id="CAG8621207.1"/>
    </source>
</evidence>
<dbReference type="CDD" id="cd08760">
    <property type="entry name" value="Cyt_b561_FRRS1_like"/>
    <property type="match status" value="1"/>
</dbReference>
<reference evidence="18" key="1">
    <citation type="submission" date="2021-06" db="EMBL/GenBank/DDBJ databases">
        <authorList>
            <person name="Kallberg Y."/>
            <person name="Tangrot J."/>
            <person name="Rosling A."/>
        </authorList>
    </citation>
    <scope>NUCLEOTIDE SEQUENCE</scope>
    <source>
        <strain evidence="18">BR232B</strain>
    </source>
</reference>
<comment type="subcellular location">
    <subcellularLocation>
        <location evidence="2">Membrane</location>
    </subcellularLocation>
</comment>
<dbReference type="Pfam" id="PF03188">
    <property type="entry name" value="Cytochrom_B561"/>
    <property type="match status" value="1"/>
</dbReference>
<dbReference type="Gene3D" id="1.10.640.10">
    <property type="entry name" value="Haem peroxidase domain superfamily, animal type"/>
    <property type="match status" value="1"/>
</dbReference>
<protein>
    <submittedName>
        <fullName evidence="18">1301_t:CDS:1</fullName>
    </submittedName>
</protein>
<dbReference type="Gene3D" id="3.10.120.10">
    <property type="entry name" value="Cytochrome b5-like heme/steroid binding domain"/>
    <property type="match status" value="1"/>
</dbReference>
<evidence type="ECO:0000256" key="4">
    <source>
        <dbReference type="ARBA" id="ARBA00022448"/>
    </source>
</evidence>
<dbReference type="InterPro" id="IPR006593">
    <property type="entry name" value="Cyt_b561/ferric_Rdtase_TM"/>
</dbReference>
<feature type="region of interest" description="Disordered" evidence="13">
    <location>
        <begin position="1048"/>
        <end position="1067"/>
    </location>
</feature>
<dbReference type="CDD" id="cd09631">
    <property type="entry name" value="DOMON_DOH"/>
    <property type="match status" value="1"/>
</dbReference>
<feature type="domain" description="FAD-binding FR-type" evidence="17">
    <location>
        <begin position="708"/>
        <end position="823"/>
    </location>
</feature>
<comment type="cofactor">
    <cofactor evidence="1 12">
        <name>FAD</name>
        <dbReference type="ChEBI" id="CHEBI:57692"/>
    </cofactor>
</comment>
<keyword evidence="8" id="KW-0249">Electron transport</keyword>
<feature type="transmembrane region" description="Helical" evidence="14">
    <location>
        <begin position="444"/>
        <end position="475"/>
    </location>
</feature>
<dbReference type="Pfam" id="PF03098">
    <property type="entry name" value="An_peroxidase"/>
    <property type="match status" value="1"/>
</dbReference>
<dbReference type="GO" id="GO:0006979">
    <property type="term" value="P:response to oxidative stress"/>
    <property type="evidence" value="ECO:0007669"/>
    <property type="project" value="InterPro"/>
</dbReference>
<evidence type="ECO:0000256" key="14">
    <source>
        <dbReference type="SAM" id="Phobius"/>
    </source>
</evidence>
<gene>
    <name evidence="18" type="ORF">PBRASI_LOCUS8718</name>
</gene>
<evidence type="ECO:0000256" key="7">
    <source>
        <dbReference type="ARBA" id="ARBA00022827"/>
    </source>
</evidence>
<feature type="binding site" evidence="12">
    <location>
        <position position="775"/>
    </location>
    <ligand>
        <name>FAD</name>
        <dbReference type="ChEBI" id="CHEBI:57692"/>
    </ligand>
</feature>
<dbReference type="SMART" id="SM01117">
    <property type="entry name" value="Cyt-b5"/>
    <property type="match status" value="1"/>
</dbReference>
<evidence type="ECO:0000256" key="5">
    <source>
        <dbReference type="ARBA" id="ARBA00022630"/>
    </source>
</evidence>
<keyword evidence="5 12" id="KW-0285">Flavoprotein</keyword>
<dbReference type="PANTHER" id="PTHR19370">
    <property type="entry name" value="NADH-CYTOCHROME B5 REDUCTASE"/>
    <property type="match status" value="1"/>
</dbReference>
<dbReference type="Pfam" id="PF03351">
    <property type="entry name" value="DOMON"/>
    <property type="match status" value="1"/>
</dbReference>
<evidence type="ECO:0000259" key="16">
    <source>
        <dbReference type="PROSITE" id="PS50836"/>
    </source>
</evidence>
<dbReference type="PROSITE" id="PS50255">
    <property type="entry name" value="CYTOCHROME_B5_2"/>
    <property type="match status" value="1"/>
</dbReference>
<accession>A0A9N9GNA6</accession>
<dbReference type="Gene3D" id="3.40.50.80">
    <property type="entry name" value="Nucleotide-binding domain of ferredoxin-NADP reductase (FNR) module"/>
    <property type="match status" value="1"/>
</dbReference>
<feature type="transmembrane region" description="Helical" evidence="14">
    <location>
        <begin position="401"/>
        <end position="423"/>
    </location>
</feature>
<keyword evidence="11 14" id="KW-0472">Membrane</keyword>
<dbReference type="GO" id="GO:0016020">
    <property type="term" value="C:membrane"/>
    <property type="evidence" value="ECO:0007669"/>
    <property type="project" value="UniProtKB-SubCell"/>
</dbReference>
<evidence type="ECO:0000256" key="12">
    <source>
        <dbReference type="PIRSR" id="PIRSR601834-1"/>
    </source>
</evidence>
<feature type="binding site" evidence="12">
    <location>
        <position position="773"/>
    </location>
    <ligand>
        <name>FAD</name>
        <dbReference type="ChEBI" id="CHEBI:57692"/>
    </ligand>
</feature>
<dbReference type="SUPFAM" id="SSF63380">
    <property type="entry name" value="Riboflavin synthase domain-like"/>
    <property type="match status" value="1"/>
</dbReference>
<keyword evidence="10" id="KW-0560">Oxidoreductase</keyword>
<sequence>YEVAAFDVSRGRDLGIPLYNDARAGFNLTRKKSFAEVTSNAEIAARLQAAYGTVDKCEAFACAHAEDHIDGANVGELVYTALIRQFDRYRVTDRFWFQNYFSADEQQTFRKRTFRDVIIDNLTPDELPQDITFPGSIWTVLPPVDNTITNAPNPTATGITDPYPGDMTRWPEYKIRFGIKDKTLQFSITFATENGNGWFGIGFGPSDDGMTNADFIIGKVSSGSASLGNYISKGYQPPVLDSDHQDFALTSTTLNGTVYNIEFNRPIAAANPGRKEITEGQMKVVMAFNPTTDVVTYHGSRNRVRQIVDFTLGQVVNIQDAAIAASPERQRQTRLAHGIGMAIIWCIIFPISIYVIRYYKHTTFYLKFHRNMQLFGVLLVGTFGAAAIATIANIQTNHAKIGLAVYIATFFQMLFGLTTYWSLQKSESVNEGLLRIVKRTHRYFGILLMITACVDRVPWQAALVGCVALICLIFASGQLWKFMGGKCQFKACTRTEAEEKTVDVFFDGARLNMMPDFTWDQVNEGVQRGAFLVVCDGFVADIRRWIHSHPGGEKILHRVIGTDITNDFYNIHRITSLPKEEIDPDLSKDKNDKIAYSKGAHLVSPVLGNYPHLWAQQSLDPEPNLRKRKTLSAKIDDFNIRRFHKSSEPIARHKHTNFAVMQFASMVIGKIKGDSYDERNVDASPTPTTYEQSYFRPQQQPYSDADLKKDTSARVFKRYQLVDKALVNGDPEHPVIKFTFIKLHQLKTPKNDRIMPGDYIEIQARVKGQVVVRAYTPVEGRISHKFSIVVKIYEHGLMSQHLAHQRIGYELKVRGPFDLSDRGGVTHMTQNELSTILGRRFSTTHSVRSNLSSESNTTDKTAHLLLNPNNFDRCWDELVMIAGGSGITPMLQLINYYLSTLANNRDRHISMHLLFANRRIEDIIMGLQLDSMMAHSQGALTVTYMVSNPPTVGAEWEGLRGHISTSVLQTWLSHHGMRTYADSPVVQPDGRDSPTLRNDELSGHYDRLDSLKLANSGQYDMSDQPDLTNHEMVSNYDGAQEIITTDTAFQSKGSTSSNSSGSMRPLPRIPARQPSYAYGGVGRVPSRGTPYNYLKIQKKIVACGPPAMLDKVGASLKEMGYSDDDYILLY</sequence>
<dbReference type="SMART" id="SM00665">
    <property type="entry name" value="B561"/>
    <property type="match status" value="1"/>
</dbReference>
<dbReference type="InterPro" id="IPR008333">
    <property type="entry name" value="Cbr1-like_FAD-bd_dom"/>
</dbReference>
<dbReference type="Gene3D" id="2.60.40.1210">
    <property type="entry name" value="Cellobiose dehydrogenase, cytochrome domain"/>
    <property type="match status" value="1"/>
</dbReference>
<feature type="non-terminal residue" evidence="18">
    <location>
        <position position="1"/>
    </location>
</feature>
<dbReference type="OrthoDB" id="823504at2759"/>
<feature type="region of interest" description="Disordered" evidence="13">
    <location>
        <begin position="982"/>
        <end position="1002"/>
    </location>
</feature>
<keyword evidence="19" id="KW-1185">Reference proteome</keyword>
<evidence type="ECO:0000256" key="2">
    <source>
        <dbReference type="ARBA" id="ARBA00004370"/>
    </source>
</evidence>
<dbReference type="SUPFAM" id="SSF55856">
    <property type="entry name" value="Cytochrome b5-like heme/steroid binding domain"/>
    <property type="match status" value="1"/>
</dbReference>
<dbReference type="InterPro" id="IPR001433">
    <property type="entry name" value="OxRdtase_FAD/NAD-bd"/>
</dbReference>
<dbReference type="InterPro" id="IPR001199">
    <property type="entry name" value="Cyt_B5-like_heme/steroid-bd"/>
</dbReference>
<dbReference type="InterPro" id="IPR005018">
    <property type="entry name" value="DOMON_domain"/>
</dbReference>
<dbReference type="PROSITE" id="PS50836">
    <property type="entry name" value="DOMON"/>
    <property type="match status" value="1"/>
</dbReference>
<keyword evidence="9 14" id="KW-1133">Transmembrane helix</keyword>
<dbReference type="InterPro" id="IPR045266">
    <property type="entry name" value="DOH_DOMON"/>
</dbReference>
<dbReference type="InterPro" id="IPR036400">
    <property type="entry name" value="Cyt_B5-like_heme/steroid_sf"/>
</dbReference>